<comment type="caution">
    <text evidence="1">The sequence shown here is derived from an EMBL/GenBank/DDBJ whole genome shotgun (WGS) entry which is preliminary data.</text>
</comment>
<proteinExistence type="predicted"/>
<dbReference type="Proteomes" id="UP000197068">
    <property type="component" value="Unassembled WGS sequence"/>
</dbReference>
<name>A0ABQ0MRY1_9GAMM</name>
<reference evidence="1 2" key="1">
    <citation type="submission" date="2017-06" db="EMBL/GenBank/DDBJ databases">
        <title>Whole Genome Sequences of Colwellia marinimaniae MTCD1.</title>
        <authorList>
            <person name="Kusumoto H."/>
            <person name="Inoue M."/>
            <person name="Tanikawa K."/>
            <person name="Maeji H."/>
            <person name="Cameron J.H."/>
            <person name="Bartlett D.H."/>
        </authorList>
    </citation>
    <scope>NUCLEOTIDE SEQUENCE [LARGE SCALE GENOMIC DNA]</scope>
    <source>
        <strain evidence="1 2">MTCD1</strain>
    </source>
</reference>
<evidence type="ECO:0008006" key="3">
    <source>
        <dbReference type="Google" id="ProtNLM"/>
    </source>
</evidence>
<keyword evidence="2" id="KW-1185">Reference proteome</keyword>
<dbReference type="EMBL" id="BDQM01000003">
    <property type="protein sequence ID" value="GAW95108.1"/>
    <property type="molecule type" value="Genomic_DNA"/>
</dbReference>
<gene>
    <name evidence="1" type="ORF">MTCD1_00707</name>
</gene>
<organism evidence="1 2">
    <name type="scientific">Colwellia marinimaniae</name>
    <dbReference type="NCBI Taxonomy" id="1513592"/>
    <lineage>
        <taxon>Bacteria</taxon>
        <taxon>Pseudomonadati</taxon>
        <taxon>Pseudomonadota</taxon>
        <taxon>Gammaproteobacteria</taxon>
        <taxon>Alteromonadales</taxon>
        <taxon>Colwelliaceae</taxon>
        <taxon>Colwellia</taxon>
    </lineage>
</organism>
<evidence type="ECO:0000313" key="1">
    <source>
        <dbReference type="EMBL" id="GAW95108.1"/>
    </source>
</evidence>
<dbReference type="RefSeq" id="WP_057179338.1">
    <property type="nucleotide sequence ID" value="NZ_BDQM01000003.1"/>
</dbReference>
<protein>
    <recommendedName>
        <fullName evidence="3">TetR family transcriptional regulator</fullName>
    </recommendedName>
</protein>
<accession>A0ABQ0MRY1</accession>
<evidence type="ECO:0000313" key="2">
    <source>
        <dbReference type="Proteomes" id="UP000197068"/>
    </source>
</evidence>
<sequence>MVLAGEPSDIFWQWRGLLDSKDRNEKDAKTRQLSVIMAQRSDVLIKLIPENKGYSFTELVAGGSRFFSKAKHEMPLQQPRAINAWLQVLASGIMGFVLERKLFKLSNTNFIKLLPTCAG</sequence>